<dbReference type="AlphaFoldDB" id="A0A4P2VVC3"/>
<feature type="domain" description="PAS" evidence="1">
    <location>
        <begin position="34"/>
        <end position="63"/>
    </location>
</feature>
<dbReference type="NCBIfam" id="TIGR00229">
    <property type="entry name" value="sensory_box"/>
    <property type="match status" value="1"/>
</dbReference>
<dbReference type="Gene3D" id="3.30.450.20">
    <property type="entry name" value="PAS domain"/>
    <property type="match status" value="1"/>
</dbReference>
<dbReference type="InterPro" id="IPR035965">
    <property type="entry name" value="PAS-like_dom_sf"/>
</dbReference>
<evidence type="ECO:0000313" key="2">
    <source>
        <dbReference type="EMBL" id="BBH52852.1"/>
    </source>
</evidence>
<dbReference type="InterPro" id="IPR000014">
    <property type="entry name" value="PAS"/>
</dbReference>
<accession>A0A4P2VVC3</accession>
<keyword evidence="3" id="KW-1185">Reference proteome</keyword>
<protein>
    <recommendedName>
        <fullName evidence="1">PAS domain-containing protein</fullName>
    </recommendedName>
</protein>
<reference evidence="2 3" key="1">
    <citation type="submission" date="2018-12" db="EMBL/GenBank/DDBJ databases">
        <title>Rubrispira sanarue gen. nov., sp., nov., a member of the order Silvanigrellales, isolated from a brackish lake in Hamamatsu Japan.</title>
        <authorList>
            <person name="Maejima Y."/>
            <person name="Iino T."/>
            <person name="Muraguchi Y."/>
            <person name="Fukuda K."/>
            <person name="Nojiri H."/>
            <person name="Ohkuma M."/>
            <person name="Moriuchi R."/>
            <person name="Dohra H."/>
            <person name="Kimbara K."/>
            <person name="Shintani M."/>
        </authorList>
    </citation>
    <scope>NUCLEOTIDE SEQUENCE [LARGE SCALE GENOMIC DNA]</scope>
    <source>
        <strain evidence="2 3">RF1110005</strain>
    </source>
</reference>
<sequence>MMDIIMILSNINNYFDFKEIHTLCPFGQNDMFSIVNILSEVLFASEGLKNFLGITDEEIIGKSSYDFTLQVENHEISETHGKLITEIGIVTKIKFRLIHKSGELFWVESTAKSFTQKNSEDTMFFCLMKQIHCF</sequence>
<name>A0A4P2VVC3_FLUSA</name>
<organism evidence="2 3">
    <name type="scientific">Fluviispira sanaruensis</name>
    <dbReference type="NCBI Taxonomy" id="2493639"/>
    <lineage>
        <taxon>Bacteria</taxon>
        <taxon>Pseudomonadati</taxon>
        <taxon>Bdellovibrionota</taxon>
        <taxon>Oligoflexia</taxon>
        <taxon>Silvanigrellales</taxon>
        <taxon>Silvanigrellaceae</taxon>
        <taxon>Fluviispira</taxon>
    </lineage>
</organism>
<gene>
    <name evidence="2" type="ORF">JCM31447_12950</name>
</gene>
<dbReference type="OrthoDB" id="5503776at2"/>
<dbReference type="CDD" id="cd00130">
    <property type="entry name" value="PAS"/>
    <property type="match status" value="1"/>
</dbReference>
<evidence type="ECO:0000313" key="3">
    <source>
        <dbReference type="Proteomes" id="UP000291236"/>
    </source>
</evidence>
<dbReference type="PROSITE" id="PS50112">
    <property type="entry name" value="PAS"/>
    <property type="match status" value="1"/>
</dbReference>
<dbReference type="EMBL" id="AP019368">
    <property type="protein sequence ID" value="BBH52852.1"/>
    <property type="molecule type" value="Genomic_DNA"/>
</dbReference>
<proteinExistence type="predicted"/>
<dbReference type="KEGG" id="sbf:JCM31447_12950"/>
<dbReference type="SUPFAM" id="SSF55785">
    <property type="entry name" value="PYP-like sensor domain (PAS domain)"/>
    <property type="match status" value="1"/>
</dbReference>
<evidence type="ECO:0000259" key="1">
    <source>
        <dbReference type="PROSITE" id="PS50112"/>
    </source>
</evidence>
<dbReference type="Proteomes" id="UP000291236">
    <property type="component" value="Chromosome"/>
</dbReference>
<dbReference type="Pfam" id="PF08447">
    <property type="entry name" value="PAS_3"/>
    <property type="match status" value="1"/>
</dbReference>
<dbReference type="InterPro" id="IPR013655">
    <property type="entry name" value="PAS_fold_3"/>
</dbReference>